<dbReference type="Pfam" id="PF07774">
    <property type="entry name" value="EMC1_C"/>
    <property type="match status" value="1"/>
</dbReference>
<reference evidence="13 14" key="1">
    <citation type="journal article" date="2012" name="Eukaryot. Cell">
        <title>Draft genome sequence of Wickerhamomyces ciferrii NRRL Y-1031 F-60-10.</title>
        <authorList>
            <person name="Schneider J."/>
            <person name="Andrea H."/>
            <person name="Blom J."/>
            <person name="Jaenicke S."/>
            <person name="Ruckert C."/>
            <person name="Schorsch C."/>
            <person name="Szczepanowski R."/>
            <person name="Farwick M."/>
            <person name="Goesmann A."/>
            <person name="Puhler A."/>
            <person name="Schaffer S."/>
            <person name="Tauch A."/>
            <person name="Kohler T."/>
            <person name="Brinkrolf K."/>
        </authorList>
    </citation>
    <scope>NUCLEOTIDE SEQUENCE [LARGE SCALE GENOMIC DNA]</scope>
    <source>
        <strain evidence="14">ATCC 14091 / BCRC 22168 / CBS 111 / JCM 3599 / NBRC 0793 / NRRL Y-1031 F-60-10</strain>
    </source>
</reference>
<evidence type="ECO:0000313" key="14">
    <source>
        <dbReference type="Proteomes" id="UP000009328"/>
    </source>
</evidence>
<evidence type="ECO:0000256" key="2">
    <source>
        <dbReference type="ARBA" id="ARBA00007904"/>
    </source>
</evidence>
<evidence type="ECO:0000256" key="9">
    <source>
        <dbReference type="ARBA" id="ARBA00023136"/>
    </source>
</evidence>
<evidence type="ECO:0000256" key="4">
    <source>
        <dbReference type="ARBA" id="ARBA00020824"/>
    </source>
</evidence>
<evidence type="ECO:0000256" key="1">
    <source>
        <dbReference type="ARBA" id="ARBA00004115"/>
    </source>
</evidence>
<keyword evidence="10" id="KW-0325">Glycoprotein</keyword>
<comment type="subunit">
    <text evidence="3">Component of the ER membrane protein complex (EMC).</text>
</comment>
<evidence type="ECO:0000256" key="7">
    <source>
        <dbReference type="ARBA" id="ARBA00022824"/>
    </source>
</evidence>
<evidence type="ECO:0000256" key="10">
    <source>
        <dbReference type="ARBA" id="ARBA00023180"/>
    </source>
</evidence>
<dbReference type="STRING" id="1206466.K0K9U8"/>
<gene>
    <name evidence="13" type="ORF">BN7_1246</name>
</gene>
<keyword evidence="7" id="KW-0256">Endoplasmic reticulum</keyword>
<evidence type="ECO:0000256" key="3">
    <source>
        <dbReference type="ARBA" id="ARBA00011276"/>
    </source>
</evidence>
<dbReference type="InParanoid" id="K0K9U8"/>
<comment type="similarity">
    <text evidence="2">Belongs to the EMC1 family.</text>
</comment>
<evidence type="ECO:0000259" key="12">
    <source>
        <dbReference type="Pfam" id="PF07774"/>
    </source>
</evidence>
<comment type="caution">
    <text evidence="13">The sequence shown here is derived from an EMBL/GenBank/DDBJ whole genome shotgun (WGS) entry which is preliminary data.</text>
</comment>
<protein>
    <recommendedName>
        <fullName evidence="4">ER membrane protein complex subunit 1</fullName>
    </recommendedName>
</protein>
<feature type="signal peptide" evidence="11">
    <location>
        <begin position="1"/>
        <end position="17"/>
    </location>
</feature>
<dbReference type="GO" id="GO:0034975">
    <property type="term" value="P:protein folding in endoplasmic reticulum"/>
    <property type="evidence" value="ECO:0007669"/>
    <property type="project" value="TreeGrafter"/>
</dbReference>
<keyword evidence="5" id="KW-0812">Transmembrane</keyword>
<evidence type="ECO:0000256" key="8">
    <source>
        <dbReference type="ARBA" id="ARBA00022989"/>
    </source>
</evidence>
<sequence>MKSQLITLWCLITTVFAVFSDEAFNTDWKLRQIGPLDSSNILPKNQILNLLTQENILAGLENGDVRWRVQFNDLVSDAKQSLIEVDDGLITGLNYVNRSIIQLWDNKDGFLIKDVVTFIGKEIQGLYSLNDDSLVVVFINGDVSIVKISNGEFQNLSSISKSDDLKFSKFNNDKFLILFKELDTENTHYAFYNGESLTTNVLQISWSSIRDFHGSKLIYETIKYYSLIFNPTTGEVSKPNPINLKFDKFIPINNDQLITVENNHNIEIINLLNHNKLFEIPNVHKYDLKFLNDVFVLYTEFHINIIDSFSGDEISSYFIGSKLPYEDIQNIITTTDGVTNVYTLFKYQNSSYSYWLNNQKLWERDSSLSQIVCHTIVDFEIETSLSKNELIYEENLNILEAYGFRLNKHFKELKKLYNDLWDSLPLVFQSEFWKNFKTVEQSEYFGFKKLLILGTQNGQIIALNTLNGETVWRFNTGKKDILHVENINNSKLYVFTKSGPKFEINPYTGELISESIIVKPEKIQYLQDDSFFLEIENEFNLILSESNTQSNETKYLVKHDSHKIQGLKIQKQKISTTWKFETNNDEEIIEFSSKDPNEKIANVGIVLGDRSVLYKYLYPNLASFAVLNKSTKTLYIHIIDTITGELMHTTYHDEYIHLDEKVNLVFGEHWVIYSYWSELPYPEQKIVVIDLFESLNSNEKFSPSSSTKQNQILLSSFESKRLPKISTKSFILPFKINSMIYSKTRFGISTKSIILSLQNGQILYLPKFLLNSRRISGRELTTDEKSEGLLPYDPILNIDDNFVISHHRQILGSSNLISIPTNLESTSIICSYGLDVFCTRIYPSSQFDKLTSSFDKVKLVLSIALLIITLLILKPIKESRNLKSLWVIES</sequence>
<feature type="domain" description="ER membrane protein complex subunit 1 C-terminal" evidence="12">
    <location>
        <begin position="668"/>
        <end position="886"/>
    </location>
</feature>
<dbReference type="PANTHER" id="PTHR21573">
    <property type="entry name" value="ER MEMBRANE PROTEIN COMPLEX SUBUNIT 1"/>
    <property type="match status" value="1"/>
</dbReference>
<dbReference type="FunCoup" id="K0K9U8">
    <property type="interactions" value="813"/>
</dbReference>
<dbReference type="eggNOG" id="KOG2103">
    <property type="taxonomic scope" value="Eukaryota"/>
</dbReference>
<dbReference type="HOGENOM" id="CLU_320547_0_0_1"/>
<accession>K0K9U8</accession>
<dbReference type="Proteomes" id="UP000009328">
    <property type="component" value="Unassembled WGS sequence"/>
</dbReference>
<dbReference type="InterPro" id="IPR026895">
    <property type="entry name" value="EMC1"/>
</dbReference>
<organism evidence="13 14">
    <name type="scientific">Wickerhamomyces ciferrii (strain ATCC 14091 / BCRC 22168 / CBS 111 / JCM 3599 / NBRC 0793 / NRRL Y-1031 F-60-10)</name>
    <name type="common">Yeast</name>
    <name type="synonym">Pichia ciferrii</name>
    <dbReference type="NCBI Taxonomy" id="1206466"/>
    <lineage>
        <taxon>Eukaryota</taxon>
        <taxon>Fungi</taxon>
        <taxon>Dikarya</taxon>
        <taxon>Ascomycota</taxon>
        <taxon>Saccharomycotina</taxon>
        <taxon>Saccharomycetes</taxon>
        <taxon>Phaffomycetales</taxon>
        <taxon>Wickerhamomycetaceae</taxon>
        <taxon>Wickerhamomyces</taxon>
    </lineage>
</organism>
<evidence type="ECO:0000256" key="6">
    <source>
        <dbReference type="ARBA" id="ARBA00022729"/>
    </source>
</evidence>
<evidence type="ECO:0000256" key="11">
    <source>
        <dbReference type="SAM" id="SignalP"/>
    </source>
</evidence>
<evidence type="ECO:0000313" key="13">
    <source>
        <dbReference type="EMBL" id="CCH41705.1"/>
    </source>
</evidence>
<dbReference type="AlphaFoldDB" id="K0K9U8"/>
<keyword evidence="9" id="KW-0472">Membrane</keyword>
<dbReference type="InterPro" id="IPR011678">
    <property type="entry name" value="EMC1_C"/>
</dbReference>
<dbReference type="EMBL" id="CAIF01000027">
    <property type="protein sequence ID" value="CCH41705.1"/>
    <property type="molecule type" value="Genomic_DNA"/>
</dbReference>
<dbReference type="SUPFAM" id="SSF50998">
    <property type="entry name" value="Quinoprotein alcohol dehydrogenase-like"/>
    <property type="match status" value="1"/>
</dbReference>
<dbReference type="GO" id="GO:0072546">
    <property type="term" value="C:EMC complex"/>
    <property type="evidence" value="ECO:0007669"/>
    <property type="project" value="InterPro"/>
</dbReference>
<keyword evidence="6 11" id="KW-0732">Signal</keyword>
<feature type="chain" id="PRO_5003835937" description="ER membrane protein complex subunit 1" evidence="11">
    <location>
        <begin position="18"/>
        <end position="890"/>
    </location>
</feature>
<comment type="subcellular location">
    <subcellularLocation>
        <location evidence="1">Endoplasmic reticulum membrane</location>
        <topology evidence="1">Single-pass type I membrane protein</topology>
    </subcellularLocation>
</comment>
<evidence type="ECO:0000256" key="5">
    <source>
        <dbReference type="ARBA" id="ARBA00022692"/>
    </source>
</evidence>
<keyword evidence="8" id="KW-1133">Transmembrane helix</keyword>
<proteinExistence type="inferred from homology"/>
<keyword evidence="14" id="KW-1185">Reference proteome</keyword>
<dbReference type="PANTHER" id="PTHR21573:SF0">
    <property type="entry name" value="ER MEMBRANE PROTEIN COMPLEX SUBUNIT 1"/>
    <property type="match status" value="1"/>
</dbReference>
<dbReference type="InterPro" id="IPR011047">
    <property type="entry name" value="Quinoprotein_ADH-like_sf"/>
</dbReference>
<name>K0K9U8_WICCF</name>